<evidence type="ECO:0000313" key="8">
    <source>
        <dbReference type="Proteomes" id="UP000636960"/>
    </source>
</evidence>
<dbReference type="SUPFAM" id="SSF52540">
    <property type="entry name" value="P-loop containing nucleoside triphosphate hydrolases"/>
    <property type="match status" value="1"/>
</dbReference>
<dbReference type="InterPro" id="IPR041617">
    <property type="entry name" value="TPR_MalT"/>
</dbReference>
<dbReference type="InterPro" id="IPR005158">
    <property type="entry name" value="BTAD"/>
</dbReference>
<dbReference type="InterPro" id="IPR016032">
    <property type="entry name" value="Sig_transdc_resp-reg_C-effctor"/>
</dbReference>
<dbReference type="InterPro" id="IPR011990">
    <property type="entry name" value="TPR-like_helical_dom_sf"/>
</dbReference>
<evidence type="ECO:0000256" key="4">
    <source>
        <dbReference type="ARBA" id="ARBA00023163"/>
    </source>
</evidence>
<dbReference type="InterPro" id="IPR001867">
    <property type="entry name" value="OmpR/PhoB-type_DNA-bd"/>
</dbReference>
<dbReference type="InterPro" id="IPR027417">
    <property type="entry name" value="P-loop_NTPase"/>
</dbReference>
<keyword evidence="4" id="KW-0804">Transcription</keyword>
<dbReference type="RefSeq" id="WP_203791403.1">
    <property type="nucleotide sequence ID" value="NZ_BOMV01000128.1"/>
</dbReference>
<dbReference type="EMBL" id="BOMV01000128">
    <property type="protein sequence ID" value="GIF02277.1"/>
    <property type="molecule type" value="Genomic_DNA"/>
</dbReference>
<dbReference type="SUPFAM" id="SSF48452">
    <property type="entry name" value="TPR-like"/>
    <property type="match status" value="4"/>
</dbReference>
<dbReference type="InterPro" id="IPR051677">
    <property type="entry name" value="AfsR-DnrI-RedD_regulator"/>
</dbReference>
<keyword evidence="3 5" id="KW-0238">DNA-binding</keyword>
<comment type="similarity">
    <text evidence="1">Belongs to the AfsR/DnrI/RedD regulatory family.</text>
</comment>
<dbReference type="GO" id="GO:0000160">
    <property type="term" value="P:phosphorelay signal transduction system"/>
    <property type="evidence" value="ECO:0007669"/>
    <property type="project" value="InterPro"/>
</dbReference>
<dbReference type="SMART" id="SM00028">
    <property type="entry name" value="TPR"/>
    <property type="match status" value="5"/>
</dbReference>
<dbReference type="CDD" id="cd15831">
    <property type="entry name" value="BTAD"/>
    <property type="match status" value="1"/>
</dbReference>
<organism evidence="7 8">
    <name type="scientific">Paractinoplanes rishiriensis</name>
    <dbReference type="NCBI Taxonomy" id="1050105"/>
    <lineage>
        <taxon>Bacteria</taxon>
        <taxon>Bacillati</taxon>
        <taxon>Actinomycetota</taxon>
        <taxon>Actinomycetes</taxon>
        <taxon>Micromonosporales</taxon>
        <taxon>Micromonosporaceae</taxon>
        <taxon>Paractinoplanes</taxon>
    </lineage>
</organism>
<feature type="DNA-binding region" description="OmpR/PhoB-type" evidence="5">
    <location>
        <begin position="1"/>
        <end position="93"/>
    </location>
</feature>
<evidence type="ECO:0000256" key="1">
    <source>
        <dbReference type="ARBA" id="ARBA00005820"/>
    </source>
</evidence>
<dbReference type="SUPFAM" id="SSF46894">
    <property type="entry name" value="C-terminal effector domain of the bipartite response regulators"/>
    <property type="match status" value="1"/>
</dbReference>
<dbReference type="PANTHER" id="PTHR35807:SF1">
    <property type="entry name" value="TRANSCRIPTIONAL REGULATOR REDD"/>
    <property type="match status" value="1"/>
</dbReference>
<proteinExistence type="inferred from homology"/>
<dbReference type="Gene3D" id="3.40.50.300">
    <property type="entry name" value="P-loop containing nucleotide triphosphate hydrolases"/>
    <property type="match status" value="1"/>
</dbReference>
<comment type="caution">
    <text evidence="7">The sequence shown here is derived from an EMBL/GenBank/DDBJ whole genome shotgun (WGS) entry which is preliminary data.</text>
</comment>
<dbReference type="SMART" id="SM00862">
    <property type="entry name" value="Trans_reg_C"/>
    <property type="match status" value="1"/>
</dbReference>
<dbReference type="Proteomes" id="UP000636960">
    <property type="component" value="Unassembled WGS sequence"/>
</dbReference>
<gene>
    <name evidence="7" type="ORF">Ari01nite_97410</name>
</gene>
<evidence type="ECO:0000313" key="7">
    <source>
        <dbReference type="EMBL" id="GIF02277.1"/>
    </source>
</evidence>
<dbReference type="PRINTS" id="PR00364">
    <property type="entry name" value="DISEASERSIST"/>
</dbReference>
<evidence type="ECO:0000259" key="6">
    <source>
        <dbReference type="PROSITE" id="PS51755"/>
    </source>
</evidence>
<protein>
    <submittedName>
        <fullName evidence="7">XRE family transcriptional regulator</fullName>
    </submittedName>
</protein>
<dbReference type="AlphaFoldDB" id="A0A919MWA4"/>
<reference evidence="7" key="1">
    <citation type="submission" date="2021-01" db="EMBL/GenBank/DDBJ databases">
        <title>Whole genome shotgun sequence of Actinoplanes rishiriensis NBRC 108556.</title>
        <authorList>
            <person name="Komaki H."/>
            <person name="Tamura T."/>
        </authorList>
    </citation>
    <scope>NUCLEOTIDE SEQUENCE</scope>
    <source>
        <strain evidence="7">NBRC 108556</strain>
    </source>
</reference>
<dbReference type="Pfam" id="PF03704">
    <property type="entry name" value="BTAD"/>
    <property type="match status" value="1"/>
</dbReference>
<accession>A0A919MWA4</accession>
<feature type="domain" description="OmpR/PhoB-type" evidence="6">
    <location>
        <begin position="1"/>
        <end position="93"/>
    </location>
</feature>
<dbReference type="PROSITE" id="PS51755">
    <property type="entry name" value="OMPR_PHOB"/>
    <property type="match status" value="1"/>
</dbReference>
<dbReference type="Gene3D" id="1.25.40.10">
    <property type="entry name" value="Tetratricopeptide repeat domain"/>
    <property type="match status" value="4"/>
</dbReference>
<evidence type="ECO:0000256" key="3">
    <source>
        <dbReference type="ARBA" id="ARBA00023125"/>
    </source>
</evidence>
<dbReference type="Gene3D" id="1.10.10.10">
    <property type="entry name" value="Winged helix-like DNA-binding domain superfamily/Winged helix DNA-binding domain"/>
    <property type="match status" value="1"/>
</dbReference>
<dbReference type="InterPro" id="IPR019734">
    <property type="entry name" value="TPR_rpt"/>
</dbReference>
<evidence type="ECO:0000256" key="5">
    <source>
        <dbReference type="PROSITE-ProRule" id="PRU01091"/>
    </source>
</evidence>
<dbReference type="PANTHER" id="PTHR35807">
    <property type="entry name" value="TRANSCRIPTIONAL REGULATOR REDD-RELATED"/>
    <property type="match status" value="1"/>
</dbReference>
<dbReference type="Pfam" id="PF17874">
    <property type="entry name" value="TPR_MalT"/>
    <property type="match status" value="1"/>
</dbReference>
<dbReference type="SMART" id="SM01043">
    <property type="entry name" value="BTAD"/>
    <property type="match status" value="1"/>
</dbReference>
<keyword evidence="2" id="KW-0805">Transcription regulation</keyword>
<sequence>MATEIRVLGELEVRLDGCRLDTGHARQQCVLAALLVDANRAVAVDALLDRVWGERPPQRAPASLHSYLSRLRGALAGTGVVIVRRTAGYVLTADPHLIDLHRFRRLVAEARAADDDQLALDALEQALGLWRGEPFTRLEGDWLQVVRAGAEIERHSAELDRADLLLRRGRHAELVADLSKAAAAYPLDERLTAQLMLALYRDGRQADALRCFEGTRRRLASELGADPAAALRRLHHRILTADPTLQTPGGEVVVSPPCVPMQLPAAVPAFVGRDQELAWLDGHGTGPVVICGMAGVGKSSLAVHWAHRVRDRFPDGQLHIDMRGYAEGPPRSAAEALAGFLSALGVPGSDVPSTVDARAARFRSELAGRRVLMVVDNAREPDQIRPLLPGTPACLALVTSRDAMAGLVARDGARRLDLYLPAQREAVTLLRKLVGARVDAEPGAACTLADRCGRLPLALRVAAELATSRPGEPLSALTDELTLATLDAGGDDEANVAAVFSWSYRHLPPDAARVFRRLGLHPGDDLDQGSVAALDGTTDDDARRRLNLLARANLIQPVAPGRYRMHDLLRAYAQALVAEDPPDDRRAARTRILDHYLAVASKAAPAERDNLIRACAFAADHGWEQHAVGIAAALEDRLQIDGDYVTALAVHGHARRAARRVGDVRAQIRAATALAEAHLNTGQWADLERRAREAHTLARRIGDRGEQAEALLGLSTSAALSGRFPAAFRFLDRALGLLSQDEDQAKLTGALLQSGYLNGHQGRPGRAVEQFERARRTAAPHDAGDALLGLGWALTQQGDLDTAATHLTQALNLFRKAGGRRGEADALIGLGDLDRRQGRLQDAHARLAEATELSRRIGNHGSEFRARTALGATYRAQGRLTEAADSVRAALDMAQRTRDDLGVALASIELGRILTDQDHPEPAAALQRHALAYFRRLGNCPEEADAATGLGDALHALGDLNGAQAAWTDSLAAAIQTENRHAEAAARERKPH</sequence>
<name>A0A919MWA4_9ACTN</name>
<dbReference type="InterPro" id="IPR036388">
    <property type="entry name" value="WH-like_DNA-bd_sf"/>
</dbReference>
<dbReference type="GO" id="GO:0006355">
    <property type="term" value="P:regulation of DNA-templated transcription"/>
    <property type="evidence" value="ECO:0007669"/>
    <property type="project" value="InterPro"/>
</dbReference>
<dbReference type="GO" id="GO:0003677">
    <property type="term" value="F:DNA binding"/>
    <property type="evidence" value="ECO:0007669"/>
    <property type="project" value="UniProtKB-UniRule"/>
</dbReference>
<evidence type="ECO:0000256" key="2">
    <source>
        <dbReference type="ARBA" id="ARBA00023015"/>
    </source>
</evidence>
<keyword evidence="8" id="KW-1185">Reference proteome</keyword>